<dbReference type="PRINTS" id="PR00792">
    <property type="entry name" value="PEPSIN"/>
</dbReference>
<keyword evidence="8 20" id="KW-0645">Protease</keyword>
<dbReference type="GO" id="GO:0005576">
    <property type="term" value="C:extracellular region"/>
    <property type="evidence" value="ECO:0007669"/>
    <property type="project" value="UniProtKB-SubCell"/>
</dbReference>
<comment type="subcellular location">
    <subcellularLocation>
        <location evidence="2">Lysosome</location>
    </subcellularLocation>
    <subcellularLocation>
        <location evidence="3">Secreted</location>
    </subcellularLocation>
</comment>
<evidence type="ECO:0000256" key="15">
    <source>
        <dbReference type="ARBA" id="ARBA00023228"/>
    </source>
</evidence>
<protein>
    <recommendedName>
        <fullName evidence="6">Cathepsin D</fullName>
        <ecNumber evidence="5">3.4.23.5</ecNumber>
    </recommendedName>
    <alternativeName>
        <fullName evidence="17">Napsin-A</fullName>
    </alternativeName>
</protein>
<evidence type="ECO:0000256" key="8">
    <source>
        <dbReference type="ARBA" id="ARBA00022670"/>
    </source>
</evidence>
<comment type="similarity">
    <text evidence="4 20">Belongs to the peptidase A1 family.</text>
</comment>
<keyword evidence="23" id="KW-1185">Reference proteome</keyword>
<keyword evidence="14" id="KW-0325">Glycoprotein</keyword>
<evidence type="ECO:0000256" key="2">
    <source>
        <dbReference type="ARBA" id="ARBA00004371"/>
    </source>
</evidence>
<keyword evidence="7" id="KW-0964">Secreted</keyword>
<keyword evidence="11 20" id="KW-0378">Hydrolase</keyword>
<dbReference type="Gene3D" id="2.40.70.10">
    <property type="entry name" value="Acid Proteases"/>
    <property type="match status" value="2"/>
</dbReference>
<dbReference type="GO" id="GO:0005764">
    <property type="term" value="C:lysosome"/>
    <property type="evidence" value="ECO:0007669"/>
    <property type="project" value="UniProtKB-SubCell"/>
</dbReference>
<evidence type="ECO:0000256" key="3">
    <source>
        <dbReference type="ARBA" id="ARBA00004613"/>
    </source>
</evidence>
<dbReference type="PROSITE" id="PS00141">
    <property type="entry name" value="ASP_PROTEASE"/>
    <property type="match status" value="1"/>
</dbReference>
<dbReference type="InterPro" id="IPR001461">
    <property type="entry name" value="Aspartic_peptidase_A1"/>
</dbReference>
<keyword evidence="10 20" id="KW-0064">Aspartyl protease</keyword>
<evidence type="ECO:0000259" key="21">
    <source>
        <dbReference type="PROSITE" id="PS51767"/>
    </source>
</evidence>
<keyword evidence="12" id="KW-0865">Zymogen</keyword>
<dbReference type="PANTHER" id="PTHR47966">
    <property type="entry name" value="BETA-SITE APP-CLEAVING ENZYME, ISOFORM A-RELATED"/>
    <property type="match status" value="1"/>
</dbReference>
<dbReference type="OrthoDB" id="771136at2759"/>
<dbReference type="Gene3D" id="2.60.40.1960">
    <property type="match status" value="1"/>
</dbReference>
<evidence type="ECO:0000256" key="5">
    <source>
        <dbReference type="ARBA" id="ARBA00011930"/>
    </source>
</evidence>
<organism evidence="22 23">
    <name type="scientific">Perca fluviatilis</name>
    <name type="common">European perch</name>
    <dbReference type="NCBI Taxonomy" id="8168"/>
    <lineage>
        <taxon>Eukaryota</taxon>
        <taxon>Metazoa</taxon>
        <taxon>Chordata</taxon>
        <taxon>Craniata</taxon>
        <taxon>Vertebrata</taxon>
        <taxon>Euteleostomi</taxon>
        <taxon>Actinopterygii</taxon>
        <taxon>Neopterygii</taxon>
        <taxon>Teleostei</taxon>
        <taxon>Neoteleostei</taxon>
        <taxon>Acanthomorphata</taxon>
        <taxon>Eupercaria</taxon>
        <taxon>Perciformes</taxon>
        <taxon>Percoidei</taxon>
        <taxon>Percidae</taxon>
        <taxon>Percinae</taxon>
        <taxon>Perca</taxon>
    </lineage>
</organism>
<comment type="caution">
    <text evidence="22">The sequence shown here is derived from an EMBL/GenBank/DDBJ whole genome shotgun (WGS) entry which is preliminary data.</text>
</comment>
<evidence type="ECO:0000256" key="20">
    <source>
        <dbReference type="RuleBase" id="RU000454"/>
    </source>
</evidence>
<dbReference type="PANTHER" id="PTHR47966:SF42">
    <property type="entry name" value="CATHEPSIN D"/>
    <property type="match status" value="1"/>
</dbReference>
<gene>
    <name evidence="22" type="ORF">PFLUV_G00036440</name>
</gene>
<evidence type="ECO:0000256" key="11">
    <source>
        <dbReference type="ARBA" id="ARBA00022801"/>
    </source>
</evidence>
<dbReference type="Pfam" id="PF07966">
    <property type="entry name" value="A1_Propeptide"/>
    <property type="match status" value="1"/>
</dbReference>
<comment type="function">
    <text evidence="16">May be involved in processing of pneumocyte surfactant precursors.</text>
</comment>
<evidence type="ECO:0000256" key="6">
    <source>
        <dbReference type="ARBA" id="ARBA00015582"/>
    </source>
</evidence>
<name>A0A6A5FD78_PERFL</name>
<reference evidence="22 23" key="1">
    <citation type="submission" date="2019-06" db="EMBL/GenBank/DDBJ databases">
        <title>A chromosome-scale genome assembly of the European perch, Perca fluviatilis.</title>
        <authorList>
            <person name="Roques C."/>
            <person name="Zahm M."/>
            <person name="Cabau C."/>
            <person name="Klopp C."/>
            <person name="Bouchez O."/>
            <person name="Donnadieu C."/>
            <person name="Kuhl H."/>
            <person name="Gislard M."/>
            <person name="Guendouz S."/>
            <person name="Journot L."/>
            <person name="Haffray P."/>
            <person name="Bestin A."/>
            <person name="Morvezen R."/>
            <person name="Feron R."/>
            <person name="Wen M."/>
            <person name="Jouanno E."/>
            <person name="Herpin A."/>
            <person name="Schartl M."/>
            <person name="Postlethwait J."/>
            <person name="Schaerlinger B."/>
            <person name="Chardard D."/>
            <person name="Lecocq T."/>
            <person name="Poncet C."/>
            <person name="Jaffrelo L."/>
            <person name="Lampietro C."/>
            <person name="Guiguen Y."/>
        </authorList>
    </citation>
    <scope>NUCLEOTIDE SEQUENCE [LARGE SCALE GENOMIC DNA]</scope>
    <source>
        <tissue evidence="22">Blood</tissue>
    </source>
</reference>
<keyword evidence="15" id="KW-0458">Lysosome</keyword>
<dbReference type="SUPFAM" id="SSF50630">
    <property type="entry name" value="Acid proteases"/>
    <property type="match status" value="1"/>
</dbReference>
<comment type="catalytic activity">
    <reaction evidence="1">
        <text>Specificity similar to, but narrower than, that of pepsin A. Does not cleave the 4-Gln-|-His-5 bond in B chain of insulin.</text>
        <dbReference type="EC" id="3.4.23.5"/>
    </reaction>
</comment>
<dbReference type="InterPro" id="IPR021109">
    <property type="entry name" value="Peptidase_aspartic_dom_sf"/>
</dbReference>
<accession>A0A6A5FD78</accession>
<evidence type="ECO:0000313" key="22">
    <source>
        <dbReference type="EMBL" id="KAF1393236.1"/>
    </source>
</evidence>
<dbReference type="FunFam" id="2.40.70.10:FF:000066">
    <property type="entry name" value="Napsin A aspartic peptidase"/>
    <property type="match status" value="1"/>
</dbReference>
<dbReference type="InterPro" id="IPR012848">
    <property type="entry name" value="Aspartic_peptidase_N"/>
</dbReference>
<dbReference type="EC" id="3.4.23.5" evidence="5"/>
<keyword evidence="9" id="KW-0732">Signal</keyword>
<dbReference type="PROSITE" id="PS51767">
    <property type="entry name" value="PEPTIDASE_A1"/>
    <property type="match status" value="1"/>
</dbReference>
<sequence length="435" mass="47543">MGQPHVSLLSADNSLQQFGDNSLDQNLPTKLLRHCCDSRPTATMKVLLLFVFAALALTNDALVRIPLKKFRSIRRELTDSGRRAEELLAHRHSLKYNFGFPSSNGPTPETLKNYLDAQYYGEIGLGTPPQTFTVVFDTGSSNLWVPSVHCSLLDIACLLHHKYNSAKSSTYVKNGTAFAIQYGSGSLSGYLSQDTCTIGDISVDKQLFGEAIKQPGVAFIAAKFDGILGMAYPRISVDGVAPVFDNIMSQKKVEQNVFSFYLNRNPDTEPGGELLLGGTDPKYYTGDFNYVNISRQAYWQIHMDGMARAAVEECAWKGMDTGTSLITGPTVEVRALQKAIGATPLIQGEYMVSCDKIPSLPVITFNVGGQSYSLTGEQYVLKVSQAGKTMCLSGFMGLDIPAPAGPLWILGDVFIGPYYTVFDRENNRVGFAKAK</sequence>
<evidence type="ECO:0000256" key="9">
    <source>
        <dbReference type="ARBA" id="ARBA00022729"/>
    </source>
</evidence>
<dbReference type="Pfam" id="PF00026">
    <property type="entry name" value="Asp"/>
    <property type="match status" value="1"/>
</dbReference>
<evidence type="ECO:0000313" key="23">
    <source>
        <dbReference type="Proteomes" id="UP000465112"/>
    </source>
</evidence>
<keyword evidence="13 19" id="KW-1015">Disulfide bond</keyword>
<dbReference type="EMBL" id="VHII01000003">
    <property type="protein sequence ID" value="KAF1393236.1"/>
    <property type="molecule type" value="Genomic_DNA"/>
</dbReference>
<evidence type="ECO:0000256" key="10">
    <source>
        <dbReference type="ARBA" id="ARBA00022750"/>
    </source>
</evidence>
<dbReference type="GO" id="GO:0033619">
    <property type="term" value="P:membrane protein proteolysis"/>
    <property type="evidence" value="ECO:0007669"/>
    <property type="project" value="UniProtKB-ARBA"/>
</dbReference>
<dbReference type="InterPro" id="IPR001969">
    <property type="entry name" value="Aspartic_peptidase_AS"/>
</dbReference>
<feature type="disulfide bond" evidence="19">
    <location>
        <begin position="150"/>
        <end position="157"/>
    </location>
</feature>
<evidence type="ECO:0000256" key="7">
    <source>
        <dbReference type="ARBA" id="ARBA00022525"/>
    </source>
</evidence>
<dbReference type="Proteomes" id="UP000465112">
    <property type="component" value="Chromosome 3"/>
</dbReference>
<feature type="active site" evidence="18">
    <location>
        <position position="137"/>
    </location>
</feature>
<evidence type="ECO:0000256" key="16">
    <source>
        <dbReference type="ARBA" id="ARBA00055304"/>
    </source>
</evidence>
<dbReference type="InterPro" id="IPR033121">
    <property type="entry name" value="PEPTIDASE_A1"/>
</dbReference>
<evidence type="ECO:0000256" key="17">
    <source>
        <dbReference type="ARBA" id="ARBA00074481"/>
    </source>
</evidence>
<evidence type="ECO:0000256" key="1">
    <source>
        <dbReference type="ARBA" id="ARBA00000585"/>
    </source>
</evidence>
<evidence type="ECO:0000256" key="12">
    <source>
        <dbReference type="ARBA" id="ARBA00023145"/>
    </source>
</evidence>
<feature type="active site" evidence="18">
    <location>
        <position position="320"/>
    </location>
</feature>
<evidence type="ECO:0000256" key="13">
    <source>
        <dbReference type="ARBA" id="ARBA00023157"/>
    </source>
</evidence>
<dbReference type="FunFam" id="2.40.70.10:FF:000048">
    <property type="entry name" value="Napsin A aspartic peptidase"/>
    <property type="match status" value="1"/>
</dbReference>
<dbReference type="FunFam" id="2.60.40.1960:FF:000001">
    <property type="entry name" value="Cathepsin D"/>
    <property type="match status" value="1"/>
</dbReference>
<evidence type="ECO:0000256" key="18">
    <source>
        <dbReference type="PIRSR" id="PIRSR601461-1"/>
    </source>
</evidence>
<evidence type="ECO:0000256" key="4">
    <source>
        <dbReference type="ARBA" id="ARBA00007447"/>
    </source>
</evidence>
<evidence type="ECO:0000256" key="19">
    <source>
        <dbReference type="PIRSR" id="PIRSR601461-2"/>
    </source>
</evidence>
<dbReference type="AlphaFoldDB" id="A0A6A5FD78"/>
<proteinExistence type="inferred from homology"/>
<feature type="domain" description="Peptidase A1" evidence="21">
    <location>
        <begin position="119"/>
        <end position="432"/>
    </location>
</feature>
<dbReference type="GO" id="GO:0004190">
    <property type="term" value="F:aspartic-type endopeptidase activity"/>
    <property type="evidence" value="ECO:0007669"/>
    <property type="project" value="UniProtKB-KW"/>
</dbReference>
<evidence type="ECO:0000256" key="14">
    <source>
        <dbReference type="ARBA" id="ARBA00023180"/>
    </source>
</evidence>